<feature type="region of interest" description="Disordered" evidence="1">
    <location>
        <begin position="1"/>
        <end position="34"/>
    </location>
</feature>
<feature type="region of interest" description="Disordered" evidence="1">
    <location>
        <begin position="490"/>
        <end position="537"/>
    </location>
</feature>
<gene>
    <name evidence="3" type="primary">CUNHXorf67</name>
</gene>
<dbReference type="RefSeq" id="XP_021105691.1">
    <property type="nucleotide sequence ID" value="XM_021250032.1"/>
</dbReference>
<feature type="compositionally biased region" description="Polar residues" evidence="1">
    <location>
        <begin position="210"/>
        <end position="224"/>
    </location>
</feature>
<evidence type="ECO:0000256" key="1">
    <source>
        <dbReference type="SAM" id="MobiDB-lite"/>
    </source>
</evidence>
<dbReference type="PANTHER" id="PTHR22467">
    <property type="entry name" value="EZH INHIBITORY PROTEIN-RELATED"/>
    <property type="match status" value="1"/>
</dbReference>
<dbReference type="GeneID" id="106008442"/>
<proteinExistence type="predicted"/>
<dbReference type="PANTHER" id="PTHR22467:SF1">
    <property type="entry name" value="EZH INHIBITORY PROTEIN"/>
    <property type="match status" value="1"/>
</dbReference>
<feature type="region of interest" description="Disordered" evidence="1">
    <location>
        <begin position="58"/>
        <end position="414"/>
    </location>
</feature>
<dbReference type="InterPro" id="IPR052882">
    <property type="entry name" value="EZH_Inhibitor"/>
</dbReference>
<organism evidence="2 3">
    <name type="scientific">Heterocephalus glaber</name>
    <name type="common">Naked mole rat</name>
    <dbReference type="NCBI Taxonomy" id="10181"/>
    <lineage>
        <taxon>Eukaryota</taxon>
        <taxon>Metazoa</taxon>
        <taxon>Chordata</taxon>
        <taxon>Craniata</taxon>
        <taxon>Vertebrata</taxon>
        <taxon>Euteleostomi</taxon>
        <taxon>Mammalia</taxon>
        <taxon>Eutheria</taxon>
        <taxon>Euarchontoglires</taxon>
        <taxon>Glires</taxon>
        <taxon>Rodentia</taxon>
        <taxon>Hystricomorpha</taxon>
        <taxon>Bathyergidae</taxon>
        <taxon>Heterocephalus</taxon>
    </lineage>
</organism>
<name>A0AAX6S8Q5_HETGA</name>
<sequence length="577" mass="58898">MATQSSSEKCHQDEVPGGPKNEGTALAPGDTCGSGIQNPVALVLTASGNAPLSGEAVRCSPAGSPGSVAVLAGEDPPPTIETCMPAEHGSDLQVSGSPQVRLSHVGFHKGARSGEGRAPEGTVAQIKSGRSNHPRKQPGHKRAEEAATSPERPQLLWAPTPQSSVSLPPSSPRFQLCIGNHSHASPRSPATRPGPALRSQAAQADPARQGGTTSTGKAQRSTYASDPGFCSSASRPGPAQRSHATLPGPALHSSTSLSGPDDRRRATPPGPVLSSSGSESGLALPSCSTPPGPVLHSGASGSGSDVGGHATRASLAFRSRATPPGPGLRSSASGSGAKVRRRATPSGPVPSSASRPGPAQRSRATPRGPGLRSSASGSGAKVRRRRATPPGPAVRNRTARSCSVSLSSSPLQRPALFRQGALPVSGGWNHLAPAALRKPVLQRTSLSPDPEAQCPPSQPVHRAVRMRASSPSPPGRYFPLFRIYDERFSSSSSSSSSFSSSSSSLTSVILSPSSSSSEFSGQSSSSSPNFYGLRSIRTPSPDSLRRALLPELDALGAAISGEQEEIRGPPSPEPPVL</sequence>
<feature type="region of interest" description="Disordered" evidence="1">
    <location>
        <begin position="440"/>
        <end position="476"/>
    </location>
</feature>
<dbReference type="Proteomes" id="UP000694906">
    <property type="component" value="Unplaced"/>
</dbReference>
<dbReference type="GO" id="GO:0005634">
    <property type="term" value="C:nucleus"/>
    <property type="evidence" value="ECO:0007669"/>
    <property type="project" value="TreeGrafter"/>
</dbReference>
<accession>A0AAX6S8Q5</accession>
<dbReference type="CTD" id="340602"/>
<dbReference type="AlphaFoldDB" id="A0AAX6S8Q5"/>
<feature type="region of interest" description="Disordered" evidence="1">
    <location>
        <begin position="555"/>
        <end position="577"/>
    </location>
</feature>
<evidence type="ECO:0000313" key="2">
    <source>
        <dbReference type="Proteomes" id="UP000694906"/>
    </source>
</evidence>
<reference evidence="3" key="1">
    <citation type="submission" date="2025-08" db="UniProtKB">
        <authorList>
            <consortium name="RefSeq"/>
        </authorList>
    </citation>
    <scope>IDENTIFICATION</scope>
</reference>
<feature type="compositionally biased region" description="Low complexity" evidence="1">
    <location>
        <begin position="272"/>
        <end position="286"/>
    </location>
</feature>
<feature type="compositionally biased region" description="Low complexity" evidence="1">
    <location>
        <begin position="159"/>
        <end position="168"/>
    </location>
</feature>
<feature type="compositionally biased region" description="Basic residues" evidence="1">
    <location>
        <begin position="130"/>
        <end position="140"/>
    </location>
</feature>
<evidence type="ECO:0000313" key="3">
    <source>
        <dbReference type="RefSeq" id="XP_021105691.1"/>
    </source>
</evidence>
<keyword evidence="2" id="KW-1185">Reference proteome</keyword>
<feature type="compositionally biased region" description="Low complexity" evidence="1">
    <location>
        <begin position="490"/>
        <end position="527"/>
    </location>
</feature>
<protein>
    <submittedName>
        <fullName evidence="3">Uncharacterized protein CXorf67 homolog isoform X2</fullName>
    </submittedName>
</protein>